<sequence length="239" mass="28048">MRFSAPRSPSPSPVRGRARNSSTFGVPDDSDSDEYYSELESSFNSDSGYDAVSIASTSSPNGSTYDLVNDLNKISIRPRHITRTPLEEREIEETVASIRLQNARKEFSTTQAQLHARQEQLRAEEEKRRAAQFGKYAAEVQAGVERRRLLLLESEKKMKDEWATRNRQLWERIEAVIKMEEDKRRLEEEKKQQEEAARKKAEEERKKAEEEKAQQEKEEAEKRIKLEEDRKHRERRRHS</sequence>
<proteinExistence type="predicted"/>
<feature type="compositionally biased region" description="Acidic residues" evidence="1">
    <location>
        <begin position="28"/>
        <end position="37"/>
    </location>
</feature>
<name>A0A9P5NB01_GYMJU</name>
<dbReference type="EMBL" id="JADNYJ010000164">
    <property type="protein sequence ID" value="KAF8877930.1"/>
    <property type="molecule type" value="Genomic_DNA"/>
</dbReference>
<feature type="region of interest" description="Disordered" evidence="1">
    <location>
        <begin position="181"/>
        <end position="239"/>
    </location>
</feature>
<feature type="compositionally biased region" description="Basic and acidic residues" evidence="1">
    <location>
        <begin position="181"/>
        <end position="231"/>
    </location>
</feature>
<gene>
    <name evidence="2" type="ORF">CPB84DRAFT_1966252</name>
</gene>
<evidence type="ECO:0000256" key="1">
    <source>
        <dbReference type="SAM" id="MobiDB-lite"/>
    </source>
</evidence>
<protein>
    <submittedName>
        <fullName evidence="2">Uncharacterized protein</fullName>
    </submittedName>
</protein>
<keyword evidence="3" id="KW-1185">Reference proteome</keyword>
<dbReference type="AlphaFoldDB" id="A0A9P5NB01"/>
<dbReference type="OrthoDB" id="420884at2759"/>
<evidence type="ECO:0000313" key="3">
    <source>
        <dbReference type="Proteomes" id="UP000724874"/>
    </source>
</evidence>
<feature type="region of interest" description="Disordered" evidence="1">
    <location>
        <begin position="1"/>
        <end position="48"/>
    </location>
</feature>
<dbReference type="Proteomes" id="UP000724874">
    <property type="component" value="Unassembled WGS sequence"/>
</dbReference>
<organism evidence="2 3">
    <name type="scientific">Gymnopilus junonius</name>
    <name type="common">Spectacular rustgill mushroom</name>
    <name type="synonym">Gymnopilus spectabilis subsp. junonius</name>
    <dbReference type="NCBI Taxonomy" id="109634"/>
    <lineage>
        <taxon>Eukaryota</taxon>
        <taxon>Fungi</taxon>
        <taxon>Dikarya</taxon>
        <taxon>Basidiomycota</taxon>
        <taxon>Agaricomycotina</taxon>
        <taxon>Agaricomycetes</taxon>
        <taxon>Agaricomycetidae</taxon>
        <taxon>Agaricales</taxon>
        <taxon>Agaricineae</taxon>
        <taxon>Hymenogastraceae</taxon>
        <taxon>Gymnopilus</taxon>
    </lineage>
</organism>
<comment type="caution">
    <text evidence="2">The sequence shown here is derived from an EMBL/GenBank/DDBJ whole genome shotgun (WGS) entry which is preliminary data.</text>
</comment>
<reference evidence="2" key="1">
    <citation type="submission" date="2020-11" db="EMBL/GenBank/DDBJ databases">
        <authorList>
            <consortium name="DOE Joint Genome Institute"/>
            <person name="Ahrendt S."/>
            <person name="Riley R."/>
            <person name="Andreopoulos W."/>
            <person name="LaButti K."/>
            <person name="Pangilinan J."/>
            <person name="Ruiz-duenas F.J."/>
            <person name="Barrasa J.M."/>
            <person name="Sanchez-Garcia M."/>
            <person name="Camarero S."/>
            <person name="Miyauchi S."/>
            <person name="Serrano A."/>
            <person name="Linde D."/>
            <person name="Babiker R."/>
            <person name="Drula E."/>
            <person name="Ayuso-Fernandez I."/>
            <person name="Pacheco R."/>
            <person name="Padilla G."/>
            <person name="Ferreira P."/>
            <person name="Barriuso J."/>
            <person name="Kellner H."/>
            <person name="Castanera R."/>
            <person name="Alfaro M."/>
            <person name="Ramirez L."/>
            <person name="Pisabarro A.G."/>
            <person name="Kuo A."/>
            <person name="Tritt A."/>
            <person name="Lipzen A."/>
            <person name="He G."/>
            <person name="Yan M."/>
            <person name="Ng V."/>
            <person name="Cullen D."/>
            <person name="Martin F."/>
            <person name="Rosso M.-N."/>
            <person name="Henrissat B."/>
            <person name="Hibbett D."/>
            <person name="Martinez A.T."/>
            <person name="Grigoriev I.V."/>
        </authorList>
    </citation>
    <scope>NUCLEOTIDE SEQUENCE</scope>
    <source>
        <strain evidence="2">AH 44721</strain>
    </source>
</reference>
<evidence type="ECO:0000313" key="2">
    <source>
        <dbReference type="EMBL" id="KAF8877930.1"/>
    </source>
</evidence>
<accession>A0A9P5NB01</accession>